<sequence>MARLLAALLLAATASAELTTSIRLPFGGDATTEEAYLGSVVGVDGDKTTMVIEYNDTEMTDAVPKQTMTLHGTTSVEIVMNSLGNIQDATYSLGCDMKDKVTASCVLSQWGDGLVKEYCGSVTMLTQPAPTNTEITTTYKTTVTENGKVLTETVTETFYFGDEDLSFCTPGVSELPKELSYREQKEKIGDVKFIITAGEEKLSATAGAKPTDSAAPSTTGSGFKTTTTPTGSAALSGSGTAAGSKPTGAASHMGAAGPVMALGVAAAALLL</sequence>
<gene>
    <name evidence="3" type="ORF">EI97DRAFT_262528</name>
</gene>
<dbReference type="RefSeq" id="XP_033649180.1">
    <property type="nucleotide sequence ID" value="XM_033794231.1"/>
</dbReference>
<accession>A0A6A6J4Y7</accession>
<dbReference type="EMBL" id="ML986536">
    <property type="protein sequence ID" value="KAF2271641.1"/>
    <property type="molecule type" value="Genomic_DNA"/>
</dbReference>
<organism evidence="3 4">
    <name type="scientific">Westerdykella ornata</name>
    <dbReference type="NCBI Taxonomy" id="318751"/>
    <lineage>
        <taxon>Eukaryota</taxon>
        <taxon>Fungi</taxon>
        <taxon>Dikarya</taxon>
        <taxon>Ascomycota</taxon>
        <taxon>Pezizomycotina</taxon>
        <taxon>Dothideomycetes</taxon>
        <taxon>Pleosporomycetidae</taxon>
        <taxon>Pleosporales</taxon>
        <taxon>Sporormiaceae</taxon>
        <taxon>Westerdykella</taxon>
    </lineage>
</organism>
<evidence type="ECO:0000256" key="1">
    <source>
        <dbReference type="SAM" id="MobiDB-lite"/>
    </source>
</evidence>
<dbReference type="Proteomes" id="UP000800097">
    <property type="component" value="Unassembled WGS sequence"/>
</dbReference>
<dbReference type="OrthoDB" id="3776815at2759"/>
<keyword evidence="4" id="KW-1185">Reference proteome</keyword>
<name>A0A6A6J4Y7_WESOR</name>
<proteinExistence type="predicted"/>
<dbReference type="AlphaFoldDB" id="A0A6A6J4Y7"/>
<feature type="chain" id="PRO_5025455076" evidence="2">
    <location>
        <begin position="17"/>
        <end position="271"/>
    </location>
</feature>
<reference evidence="3" key="1">
    <citation type="journal article" date="2020" name="Stud. Mycol.">
        <title>101 Dothideomycetes genomes: a test case for predicting lifestyles and emergence of pathogens.</title>
        <authorList>
            <person name="Haridas S."/>
            <person name="Albert R."/>
            <person name="Binder M."/>
            <person name="Bloem J."/>
            <person name="Labutti K."/>
            <person name="Salamov A."/>
            <person name="Andreopoulos B."/>
            <person name="Baker S."/>
            <person name="Barry K."/>
            <person name="Bills G."/>
            <person name="Bluhm B."/>
            <person name="Cannon C."/>
            <person name="Castanera R."/>
            <person name="Culley D."/>
            <person name="Daum C."/>
            <person name="Ezra D."/>
            <person name="Gonzalez J."/>
            <person name="Henrissat B."/>
            <person name="Kuo A."/>
            <person name="Liang C."/>
            <person name="Lipzen A."/>
            <person name="Lutzoni F."/>
            <person name="Magnuson J."/>
            <person name="Mondo S."/>
            <person name="Nolan M."/>
            <person name="Ohm R."/>
            <person name="Pangilinan J."/>
            <person name="Park H.-J."/>
            <person name="Ramirez L."/>
            <person name="Alfaro M."/>
            <person name="Sun H."/>
            <person name="Tritt A."/>
            <person name="Yoshinaga Y."/>
            <person name="Zwiers L.-H."/>
            <person name="Turgeon B."/>
            <person name="Goodwin S."/>
            <person name="Spatafora J."/>
            <person name="Crous P."/>
            <person name="Grigoriev I."/>
        </authorList>
    </citation>
    <scope>NUCLEOTIDE SEQUENCE</scope>
    <source>
        <strain evidence="3">CBS 379.55</strain>
    </source>
</reference>
<evidence type="ECO:0000313" key="3">
    <source>
        <dbReference type="EMBL" id="KAF2271641.1"/>
    </source>
</evidence>
<keyword evidence="2" id="KW-0732">Signal</keyword>
<feature type="compositionally biased region" description="Low complexity" evidence="1">
    <location>
        <begin position="217"/>
        <end position="244"/>
    </location>
</feature>
<feature type="region of interest" description="Disordered" evidence="1">
    <location>
        <begin position="205"/>
        <end position="252"/>
    </location>
</feature>
<evidence type="ECO:0000313" key="4">
    <source>
        <dbReference type="Proteomes" id="UP000800097"/>
    </source>
</evidence>
<protein>
    <submittedName>
        <fullName evidence="3">Uncharacterized protein</fullName>
    </submittedName>
</protein>
<feature type="signal peptide" evidence="2">
    <location>
        <begin position="1"/>
        <end position="16"/>
    </location>
</feature>
<evidence type="ECO:0000256" key="2">
    <source>
        <dbReference type="SAM" id="SignalP"/>
    </source>
</evidence>
<dbReference type="GeneID" id="54547406"/>